<sequence length="116" mass="13400">MKEIDWAWAAGFVDGEGCLHWIRNTPTLRIVQVEKAPLLVLVQIFGVGALYPHKPRNPKHQLSWELYIGGRKNLLPVLLKLSRYLLVKGDKADEMLSHFSDYMVKQNISPYPFNRI</sequence>
<dbReference type="EMBL" id="LAZR01023589">
    <property type="protein sequence ID" value="KKL77998.1"/>
    <property type="molecule type" value="Genomic_DNA"/>
</dbReference>
<dbReference type="Gene3D" id="3.10.28.10">
    <property type="entry name" value="Homing endonucleases"/>
    <property type="match status" value="1"/>
</dbReference>
<gene>
    <name evidence="1" type="ORF">LCGC14_2029220</name>
</gene>
<accession>A0A0F9EV55</accession>
<evidence type="ECO:0008006" key="2">
    <source>
        <dbReference type="Google" id="ProtNLM"/>
    </source>
</evidence>
<organism evidence="1">
    <name type="scientific">marine sediment metagenome</name>
    <dbReference type="NCBI Taxonomy" id="412755"/>
    <lineage>
        <taxon>unclassified sequences</taxon>
        <taxon>metagenomes</taxon>
        <taxon>ecological metagenomes</taxon>
    </lineage>
</organism>
<evidence type="ECO:0000313" key="1">
    <source>
        <dbReference type="EMBL" id="KKL77998.1"/>
    </source>
</evidence>
<dbReference type="AlphaFoldDB" id="A0A0F9EV55"/>
<name>A0A0F9EV55_9ZZZZ</name>
<comment type="caution">
    <text evidence="1">The sequence shown here is derived from an EMBL/GenBank/DDBJ whole genome shotgun (WGS) entry which is preliminary data.</text>
</comment>
<proteinExistence type="predicted"/>
<dbReference type="SUPFAM" id="SSF55608">
    <property type="entry name" value="Homing endonucleases"/>
    <property type="match status" value="1"/>
</dbReference>
<dbReference type="InterPro" id="IPR027434">
    <property type="entry name" value="Homing_endonucl"/>
</dbReference>
<reference evidence="1" key="1">
    <citation type="journal article" date="2015" name="Nature">
        <title>Complex archaea that bridge the gap between prokaryotes and eukaryotes.</title>
        <authorList>
            <person name="Spang A."/>
            <person name="Saw J.H."/>
            <person name="Jorgensen S.L."/>
            <person name="Zaremba-Niedzwiedzka K."/>
            <person name="Martijn J."/>
            <person name="Lind A.E."/>
            <person name="van Eijk R."/>
            <person name="Schleper C."/>
            <person name="Guy L."/>
            <person name="Ettema T.J."/>
        </authorList>
    </citation>
    <scope>NUCLEOTIDE SEQUENCE</scope>
</reference>
<protein>
    <recommendedName>
        <fullName evidence="2">Homing endonuclease LAGLIDADG domain-containing protein</fullName>
    </recommendedName>
</protein>